<evidence type="ECO:0000313" key="4">
    <source>
        <dbReference type="EMBL" id="QDV33738.1"/>
    </source>
</evidence>
<dbReference type="EMBL" id="CP036426">
    <property type="protein sequence ID" value="QDV33738.1"/>
    <property type="molecule type" value="Genomic_DNA"/>
</dbReference>
<dbReference type="PANTHER" id="PTHR35889">
    <property type="entry name" value="CYCLOINULO-OLIGOSACCHARIDE FRUCTANOTRANSFERASE-RELATED"/>
    <property type="match status" value="1"/>
</dbReference>
<protein>
    <recommendedName>
        <fullName evidence="6">Bacterial Ig-like domain (Group 2)</fullName>
    </recommendedName>
</protein>
<keyword evidence="1" id="KW-0732">Signal</keyword>
<evidence type="ECO:0000256" key="1">
    <source>
        <dbReference type="SAM" id="SignalP"/>
    </source>
</evidence>
<dbReference type="AlphaFoldDB" id="A0A518GYQ9"/>
<feature type="chain" id="PRO_5022109121" description="Bacterial Ig-like domain (Group 2)" evidence="1">
    <location>
        <begin position="31"/>
        <end position="831"/>
    </location>
</feature>
<reference evidence="4 5" key="1">
    <citation type="submission" date="2019-02" db="EMBL/GenBank/DDBJ databases">
        <title>Deep-cultivation of Planctomycetes and their phenomic and genomic characterization uncovers novel biology.</title>
        <authorList>
            <person name="Wiegand S."/>
            <person name="Jogler M."/>
            <person name="Boedeker C."/>
            <person name="Pinto D."/>
            <person name="Vollmers J."/>
            <person name="Rivas-Marin E."/>
            <person name="Kohn T."/>
            <person name="Peeters S.H."/>
            <person name="Heuer A."/>
            <person name="Rast P."/>
            <person name="Oberbeckmann S."/>
            <person name="Bunk B."/>
            <person name="Jeske O."/>
            <person name="Meyerdierks A."/>
            <person name="Storesund J.E."/>
            <person name="Kallscheuer N."/>
            <person name="Luecker S."/>
            <person name="Lage O.M."/>
            <person name="Pohl T."/>
            <person name="Merkel B.J."/>
            <person name="Hornburger P."/>
            <person name="Mueller R.-W."/>
            <person name="Bruemmer F."/>
            <person name="Labrenz M."/>
            <person name="Spormann A.M."/>
            <person name="Op den Camp H."/>
            <person name="Overmann J."/>
            <person name="Amann R."/>
            <person name="Jetten M.S.M."/>
            <person name="Mascher T."/>
            <person name="Medema M.H."/>
            <person name="Devos D.P."/>
            <person name="Kaster A.-K."/>
            <person name="Ovreas L."/>
            <person name="Rohde M."/>
            <person name="Galperin M.Y."/>
            <person name="Jogler C."/>
        </authorList>
    </citation>
    <scope>NUCLEOTIDE SEQUENCE [LARGE SCALE GENOMIC DNA]</scope>
    <source>
        <strain evidence="4 5">ElP</strain>
    </source>
</reference>
<dbReference type="OrthoDB" id="289126at2"/>
<dbReference type="Pfam" id="PF07587">
    <property type="entry name" value="PSD1"/>
    <property type="match status" value="1"/>
</dbReference>
<feature type="domain" description="DUF1549" evidence="2">
    <location>
        <begin position="339"/>
        <end position="521"/>
    </location>
</feature>
<proteinExistence type="predicted"/>
<gene>
    <name evidence="4" type="ORF">ElP_16170</name>
</gene>
<feature type="domain" description="DUF1553" evidence="3">
    <location>
        <begin position="573"/>
        <end position="797"/>
    </location>
</feature>
<keyword evidence="5" id="KW-1185">Reference proteome</keyword>
<organism evidence="4 5">
    <name type="scientific">Tautonia plasticadhaerens</name>
    <dbReference type="NCBI Taxonomy" id="2527974"/>
    <lineage>
        <taxon>Bacteria</taxon>
        <taxon>Pseudomonadati</taxon>
        <taxon>Planctomycetota</taxon>
        <taxon>Planctomycetia</taxon>
        <taxon>Isosphaerales</taxon>
        <taxon>Isosphaeraceae</taxon>
        <taxon>Tautonia</taxon>
    </lineage>
</organism>
<name>A0A518GYQ9_9BACT</name>
<feature type="signal peptide" evidence="1">
    <location>
        <begin position="1"/>
        <end position="30"/>
    </location>
</feature>
<evidence type="ECO:0000259" key="2">
    <source>
        <dbReference type="Pfam" id="PF07583"/>
    </source>
</evidence>
<dbReference type="Proteomes" id="UP000317835">
    <property type="component" value="Chromosome"/>
</dbReference>
<accession>A0A518GYQ9</accession>
<dbReference type="InterPro" id="IPR022655">
    <property type="entry name" value="DUF1553"/>
</dbReference>
<sequence length="831" mass="91286" precursor="true">MTRRPSPTARRTPPLALALAAALAPLPLSPAVVLGGETPALLTVEPAEVRLDGSRDEAQLIVTGYFDDGSVRDLTAVAEFTSPGAPVVEVYPGGLIRPASAGQARVVARVGTAEAAAAVTVERAGVEHARRFEVEVQPALTKAGCNQGACHGTPTGKEGFRLSLRGFDPDLDHATLSREVGSRRVNPFDPESSLVLLKGTGAVAHEGGRRFGPDDPTYRILRDWIAEGLAAEPEGLPVPTRLEVLPGDRVLDAPAESQQLAARLHFEDGTVRDVTRLARYESSDATVATIGPGGMARKAGTGEATVLVNFGSLVATTRLVFREPVDGLAWTDPPNANFIDEHLSSKLELLRIPPSRSCDDATFLRRAHLDLIGLPPTPGEIRAFLADDRPDRRALVIDGLLGRPEYVDFWAMKWADRLGCNQRFTGHKGAYSYYRWIRDQVAANIPFDEFARAIVTADGPNYVNPPASFYRRIRDPEEAVETVSQVFLGLRLRCARCHNHVADRWTQDDYYGMAAFFSQVRYKNGPQFFETYDKEETVYLQPDREIRQPRTGRVMAPKPLGAPAVALERDEDRREALADWITAPENPFFARAAVNRIWFHLMGRGIVDPVDDLRASNPPISEGLMDALADDFASHGFDVKRTIRLICASRAYQRSAEPNAFNADDDRYFSRATVALLPAEVLLDAISQAAGVDEQLGHLPPGTRAVEVPDGEFSHPFLRTFGRPSRSEACECERERDSTLEQALQLVGGRTVHEKVAEEDNRIGRLMASGAGDEAIVEELFLATVCRPPSDEESALVTPRLAEATDQADRRRVAEDLLWSLLNHPEFLFRH</sequence>
<dbReference type="PANTHER" id="PTHR35889:SF3">
    <property type="entry name" value="F-BOX DOMAIN-CONTAINING PROTEIN"/>
    <property type="match status" value="1"/>
</dbReference>
<evidence type="ECO:0000259" key="3">
    <source>
        <dbReference type="Pfam" id="PF07587"/>
    </source>
</evidence>
<dbReference type="KEGG" id="tpla:ElP_16170"/>
<dbReference type="Gene3D" id="2.60.40.1080">
    <property type="match status" value="2"/>
</dbReference>
<dbReference type="InterPro" id="IPR011444">
    <property type="entry name" value="DUF1549"/>
</dbReference>
<dbReference type="Pfam" id="PF07583">
    <property type="entry name" value="PSCyt2"/>
    <property type="match status" value="1"/>
</dbReference>
<evidence type="ECO:0008006" key="6">
    <source>
        <dbReference type="Google" id="ProtNLM"/>
    </source>
</evidence>
<dbReference type="RefSeq" id="WP_145268085.1">
    <property type="nucleotide sequence ID" value="NZ_CP036426.1"/>
</dbReference>
<evidence type="ECO:0000313" key="5">
    <source>
        <dbReference type="Proteomes" id="UP000317835"/>
    </source>
</evidence>